<dbReference type="Proteomes" id="UP001174932">
    <property type="component" value="Unassembled WGS sequence"/>
</dbReference>
<keyword evidence="1" id="KW-0472">Membrane</keyword>
<name>A0ABT8YL97_9HYPH</name>
<organism evidence="2 3">
    <name type="scientific">Rhizobium alvei</name>
    <dbReference type="NCBI Taxonomy" id="1132659"/>
    <lineage>
        <taxon>Bacteria</taxon>
        <taxon>Pseudomonadati</taxon>
        <taxon>Pseudomonadota</taxon>
        <taxon>Alphaproteobacteria</taxon>
        <taxon>Hyphomicrobiales</taxon>
        <taxon>Rhizobiaceae</taxon>
        <taxon>Rhizobium/Agrobacterium group</taxon>
        <taxon>Rhizobium</taxon>
    </lineage>
</organism>
<sequence length="167" mass="18295">MAVGDIIVITGSIVQPVALESIDSGHKSIPISIRQNDGTVVDIDNLYLDAAVRAELLVETVALYCFKHYAPANLHFLLASKHDDNTRLFEPISLFYLFGLVVAIIAANLITIPAGKVIMEHFFVSTLSRLVLICAYIGAMGYAVYTLVHITSLYMASRRVRQVVESG</sequence>
<keyword evidence="3" id="KW-1185">Reference proteome</keyword>
<keyword evidence="1" id="KW-0812">Transmembrane</keyword>
<evidence type="ECO:0000256" key="1">
    <source>
        <dbReference type="SAM" id="Phobius"/>
    </source>
</evidence>
<proteinExistence type="predicted"/>
<gene>
    <name evidence="2" type="ORF">Q4481_11060</name>
</gene>
<feature type="transmembrane region" description="Helical" evidence="1">
    <location>
        <begin position="127"/>
        <end position="148"/>
    </location>
</feature>
<reference evidence="2" key="2">
    <citation type="submission" date="2023-07" db="EMBL/GenBank/DDBJ databases">
        <authorList>
            <person name="Shen H."/>
        </authorList>
    </citation>
    <scope>NUCLEOTIDE SEQUENCE</scope>
    <source>
        <strain evidence="2">TNR-22</strain>
    </source>
</reference>
<evidence type="ECO:0000313" key="2">
    <source>
        <dbReference type="EMBL" id="MDO6964498.1"/>
    </source>
</evidence>
<keyword evidence="1" id="KW-1133">Transmembrane helix</keyword>
<accession>A0ABT8YL97</accession>
<dbReference type="EMBL" id="JAUOZU010000007">
    <property type="protein sequence ID" value="MDO6964498.1"/>
    <property type="molecule type" value="Genomic_DNA"/>
</dbReference>
<evidence type="ECO:0008006" key="4">
    <source>
        <dbReference type="Google" id="ProtNLM"/>
    </source>
</evidence>
<dbReference type="RefSeq" id="WP_304376404.1">
    <property type="nucleotide sequence ID" value="NZ_JAUOZU010000007.1"/>
</dbReference>
<evidence type="ECO:0000313" key="3">
    <source>
        <dbReference type="Proteomes" id="UP001174932"/>
    </source>
</evidence>
<feature type="transmembrane region" description="Helical" evidence="1">
    <location>
        <begin position="94"/>
        <end position="115"/>
    </location>
</feature>
<comment type="caution">
    <text evidence="2">The sequence shown here is derived from an EMBL/GenBank/DDBJ whole genome shotgun (WGS) entry which is preliminary data.</text>
</comment>
<protein>
    <recommendedName>
        <fullName evidence="4">Transmembrane protein</fullName>
    </recommendedName>
</protein>
<reference evidence="2" key="1">
    <citation type="journal article" date="2015" name="Int. J. Syst. Evol. Microbiol.">
        <title>Rhizobium alvei sp. nov., isolated from a freshwater river.</title>
        <authorList>
            <person name="Sheu S.Y."/>
            <person name="Huang H.W."/>
            <person name="Young C.C."/>
            <person name="Chen W.M."/>
        </authorList>
    </citation>
    <scope>NUCLEOTIDE SEQUENCE</scope>
    <source>
        <strain evidence="2">TNR-22</strain>
    </source>
</reference>